<dbReference type="Gene3D" id="3.90.780.10">
    <property type="entry name" value="5'-Nucleotidase, C-terminal domain"/>
    <property type="match status" value="1"/>
</dbReference>
<dbReference type="GO" id="GO:0000166">
    <property type="term" value="F:nucleotide binding"/>
    <property type="evidence" value="ECO:0007669"/>
    <property type="project" value="UniProtKB-KW"/>
</dbReference>
<comment type="similarity">
    <text evidence="2">Belongs to the 5'-nucleotidase family.</text>
</comment>
<dbReference type="GO" id="GO:0030288">
    <property type="term" value="C:outer membrane-bounded periplasmic space"/>
    <property type="evidence" value="ECO:0007669"/>
    <property type="project" value="TreeGrafter"/>
</dbReference>
<evidence type="ECO:0000259" key="4">
    <source>
        <dbReference type="Pfam" id="PF02872"/>
    </source>
</evidence>
<dbReference type="EMBL" id="JABXIY010000013">
    <property type="protein sequence ID" value="NVK96309.1"/>
    <property type="molecule type" value="Genomic_DNA"/>
</dbReference>
<dbReference type="PANTHER" id="PTHR11575:SF6">
    <property type="entry name" value="2',3'-CYCLIC-NUCLEOTIDE 2'-PHOSPHODIESTERASE_3'-NUCLEOTIDASE"/>
    <property type="match status" value="1"/>
</dbReference>
<dbReference type="Proteomes" id="UP000565723">
    <property type="component" value="Unassembled WGS sequence"/>
</dbReference>
<evidence type="ECO:0000313" key="6">
    <source>
        <dbReference type="Proteomes" id="UP000565723"/>
    </source>
</evidence>
<feature type="domain" description="Calcineurin-like phosphoesterase" evidence="3">
    <location>
        <begin position="23"/>
        <end position="254"/>
    </location>
</feature>
<dbReference type="OMA" id="NAQLWYA"/>
<dbReference type="RefSeq" id="WP_011049222.1">
    <property type="nucleotide sequence ID" value="NZ_CP076685.1"/>
</dbReference>
<evidence type="ECO:0000259" key="3">
    <source>
        <dbReference type="Pfam" id="PF00149"/>
    </source>
</evidence>
<dbReference type="Gene3D" id="3.60.21.10">
    <property type="match status" value="1"/>
</dbReference>
<dbReference type="NCBIfam" id="NF006938">
    <property type="entry name" value="PRK09420.1"/>
    <property type="match status" value="1"/>
</dbReference>
<dbReference type="AlphaFoldDB" id="A0A850LEX5"/>
<dbReference type="PANTHER" id="PTHR11575">
    <property type="entry name" value="5'-NUCLEOTIDASE-RELATED"/>
    <property type="match status" value="1"/>
</dbReference>
<dbReference type="SUPFAM" id="SSF56300">
    <property type="entry name" value="Metallo-dependent phosphatases"/>
    <property type="match status" value="1"/>
</dbReference>
<keyword evidence="1" id="KW-0732">Signal</keyword>
<accession>A0A850LEX5</accession>
<keyword evidence="2" id="KW-0547">Nucleotide-binding</keyword>
<dbReference type="InterPro" id="IPR006179">
    <property type="entry name" value="5_nucleotidase/apyrase"/>
</dbReference>
<dbReference type="SUPFAM" id="SSF55816">
    <property type="entry name" value="5'-nucleotidase (syn. UDP-sugar hydrolase), C-terminal domain"/>
    <property type="match status" value="1"/>
</dbReference>
<feature type="domain" description="5'-Nucleotidase C-terminal" evidence="4">
    <location>
        <begin position="408"/>
        <end position="540"/>
    </location>
</feature>
<comment type="caution">
    <text evidence="5">The sequence shown here is derived from an EMBL/GenBank/DDBJ whole genome shotgun (WGS) entry which is preliminary data.</text>
</comment>
<protein>
    <submittedName>
        <fullName evidence="5">Bifunctional 2',3'-cyclic-nucleotide 2'-phosphodiesterase/3'-nucleotidase</fullName>
    </submittedName>
</protein>
<organism evidence="5 6">
    <name type="scientific">Ruegeria pomeroyi</name>
    <dbReference type="NCBI Taxonomy" id="89184"/>
    <lineage>
        <taxon>Bacteria</taxon>
        <taxon>Pseudomonadati</taxon>
        <taxon>Pseudomonadota</taxon>
        <taxon>Alphaproteobacteria</taxon>
        <taxon>Rhodobacterales</taxon>
        <taxon>Roseobacteraceae</taxon>
        <taxon>Ruegeria</taxon>
    </lineage>
</organism>
<dbReference type="PRINTS" id="PR01607">
    <property type="entry name" value="APYRASEFAMLY"/>
</dbReference>
<dbReference type="Pfam" id="PF00149">
    <property type="entry name" value="Metallophos"/>
    <property type="match status" value="1"/>
</dbReference>
<name>A0A850LEX5_9RHOB</name>
<dbReference type="Pfam" id="PF02872">
    <property type="entry name" value="5_nucleotid_C"/>
    <property type="match status" value="1"/>
</dbReference>
<evidence type="ECO:0000313" key="5">
    <source>
        <dbReference type="EMBL" id="NVK96309.1"/>
    </source>
</evidence>
<dbReference type="GO" id="GO:0009166">
    <property type="term" value="P:nucleotide catabolic process"/>
    <property type="evidence" value="ECO:0007669"/>
    <property type="project" value="InterPro"/>
</dbReference>
<dbReference type="InterPro" id="IPR029052">
    <property type="entry name" value="Metallo-depent_PP-like"/>
</dbReference>
<proteinExistence type="inferred from homology"/>
<dbReference type="InterPro" id="IPR008334">
    <property type="entry name" value="5'-Nucleotdase_C"/>
</dbReference>
<dbReference type="InterPro" id="IPR036907">
    <property type="entry name" value="5'-Nucleotdase_C_sf"/>
</dbReference>
<reference evidence="5 6" key="1">
    <citation type="journal article" date="2020" name="Proc. Natl. Acad. Sci. U.S.A.">
        <title>Ecological drivers of bacterial community assembly in synthetic phycospheres.</title>
        <authorList>
            <person name="Fu H."/>
            <person name="Uchimiya M."/>
            <person name="Gore J."/>
            <person name="Moran M.A."/>
        </authorList>
    </citation>
    <scope>NUCLEOTIDE SEQUENCE [LARGE SCALE GENOMIC DNA]</scope>
    <source>
        <strain evidence="5">HF-Din03</strain>
    </source>
</reference>
<dbReference type="InterPro" id="IPR004843">
    <property type="entry name" value="Calcineurin-like_PHP"/>
</dbReference>
<sequence length="623" mass="66487">MQPSKQALSSAPHAQDAATLRVRLLATTDLHMQLTGYDYYSDRPEKTGGLARLAPLIAAARAETGVDLSLLFDNGDSIQGTQMGDIAARHPSAPHPLMRAFSYLGYDALGLGNHDFNFGLEVLDQVLEQAPCPVVCANAHRLDRATPWQQEVILEREVRTGADVTLLRIGVLATLPPQTVDWDAHLLSGRMRVDGIVEAARHAVTRLRAAGCDLIIALAHSGLAEADAAPDQENAVIPLAALDGIDAVIAGHTHLRLPSQDAAPLPHTDRANGLVHGKPVVMPGHHGSHLGIIDLDLRQTPGGRWRVARAQAVLRPAEGPADTALMQLLAADHAATCAAANQPAGHADDAMHSYFTFVAPDRGLAKVAAAQAAALRPFLAGTPLADLPLLSSVSPLKAGGRAGPDHYTDVPAGPLSMRHVADLHMFPNELRALVLTGADLREWLEMAAGVFLSPAPAGACDMLLDTSVPGHNFDSLYGLTYEIDPRAPPRYDIGGRLIADENRRIGSLCHNGTPVDDRQKFVVALNNYRANGGGHFLMLDRGEPVPLPSLRIQSALHDYLSGRLPADPLEQAPHPWRLAPLPGQSAILRTGPRARDHLDELAGRDISDLGLDAEGFLRLRVGL</sequence>
<keyword evidence="2" id="KW-0378">Hydrolase</keyword>
<evidence type="ECO:0000256" key="1">
    <source>
        <dbReference type="ARBA" id="ARBA00022729"/>
    </source>
</evidence>
<gene>
    <name evidence="5" type="ORF">HW564_05190</name>
</gene>
<evidence type="ECO:0000256" key="2">
    <source>
        <dbReference type="RuleBase" id="RU362119"/>
    </source>
</evidence>
<dbReference type="GO" id="GO:0016787">
    <property type="term" value="F:hydrolase activity"/>
    <property type="evidence" value="ECO:0007669"/>
    <property type="project" value="UniProtKB-KW"/>
</dbReference>